<geneLocation type="plasmid" evidence="1 2">
    <name>unnamed4</name>
</geneLocation>
<proteinExistence type="predicted"/>
<name>A0AA50CS32_9HYPH</name>
<sequence>MSDPFYYTKLYARLSGWRLMVLANRFGCDDDFARELHDNLLEGLSGVMWEARNMSQLERDVLTATDPEDLSLAKFLYEGHAEILAERRIILLDYLEIDHETHEYRLNGGEWFCALSADCDGVSVDYPTTVELADEELGGLRPIIRGIGAETGIEITVERIDYR</sequence>
<dbReference type="AlphaFoldDB" id="A0AA50CS32"/>
<dbReference type="Proteomes" id="UP001234585">
    <property type="component" value="Plasmid unnamed4"/>
</dbReference>
<dbReference type="RefSeq" id="WP_306041215.1">
    <property type="nucleotide sequence ID" value="NZ_CP132306.1"/>
</dbReference>
<reference evidence="1 2" key="1">
    <citation type="submission" date="2023-08" db="EMBL/GenBank/DDBJ databases">
        <title>Pathogen: clinical or host-associated sample.</title>
        <authorList>
            <person name="Hergert J."/>
            <person name="Casey R."/>
            <person name="Wagner J."/>
            <person name="Young E.L."/>
            <person name="Oakeson K.F."/>
        </authorList>
    </citation>
    <scope>NUCLEOTIDE SEQUENCE [LARGE SCALE GENOMIC DNA]</scope>
    <source>
        <strain evidence="1 2">1760953</strain>
        <plasmid evidence="1 2">unnamed4</plasmid>
    </source>
</reference>
<protein>
    <submittedName>
        <fullName evidence="1">Uncharacterized protein</fullName>
    </submittedName>
</protein>
<dbReference type="EMBL" id="CP132306">
    <property type="protein sequence ID" value="WLS01019.1"/>
    <property type="molecule type" value="Genomic_DNA"/>
</dbReference>
<gene>
    <name evidence="1" type="ORF">Q9313_26855</name>
</gene>
<evidence type="ECO:0000313" key="1">
    <source>
        <dbReference type="EMBL" id="WLS01019.1"/>
    </source>
</evidence>
<keyword evidence="2" id="KW-1185">Reference proteome</keyword>
<accession>A0AA50CS32</accession>
<evidence type="ECO:0000313" key="2">
    <source>
        <dbReference type="Proteomes" id="UP001234585"/>
    </source>
</evidence>
<organism evidence="1 2">
    <name type="scientific">Shinella sumterensis</name>
    <dbReference type="NCBI Taxonomy" id="1967501"/>
    <lineage>
        <taxon>Bacteria</taxon>
        <taxon>Pseudomonadati</taxon>
        <taxon>Pseudomonadota</taxon>
        <taxon>Alphaproteobacteria</taxon>
        <taxon>Hyphomicrobiales</taxon>
        <taxon>Rhizobiaceae</taxon>
        <taxon>Shinella</taxon>
    </lineage>
</organism>
<keyword evidence="1" id="KW-0614">Plasmid</keyword>